<gene>
    <name evidence="2" type="ORF">CP985_11830</name>
</gene>
<keyword evidence="3" id="KW-1185">Reference proteome</keyword>
<keyword evidence="1" id="KW-0472">Membrane</keyword>
<dbReference type="EMBL" id="NXID01000051">
    <property type="protein sequence ID" value="RXK14802.1"/>
    <property type="molecule type" value="Genomic_DNA"/>
</dbReference>
<dbReference type="Proteomes" id="UP000290092">
    <property type="component" value="Unassembled WGS sequence"/>
</dbReference>
<evidence type="ECO:0000313" key="3">
    <source>
        <dbReference type="Proteomes" id="UP000290092"/>
    </source>
</evidence>
<protein>
    <submittedName>
        <fullName evidence="2">Uncharacterized protein</fullName>
    </submittedName>
</protein>
<reference evidence="2 3" key="1">
    <citation type="submission" date="2017-09" db="EMBL/GenBank/DDBJ databases">
        <title>Genomics of the genus Arcobacter.</title>
        <authorList>
            <person name="Perez-Cataluna A."/>
            <person name="Figueras M.J."/>
            <person name="Salas-Masso N."/>
        </authorList>
    </citation>
    <scope>NUCLEOTIDE SEQUENCE [LARGE SCALE GENOMIC DNA]</scope>
    <source>
        <strain evidence="2 3">CECT 7386</strain>
    </source>
</reference>
<dbReference type="KEGG" id="amyt:AMYT_a0047"/>
<sequence>MKIILIEIFIIFMLLLRELGIPKLIYEELYTNPKLRTLIKVFGDVLYMVGGSIVGAAIYAYFVEVKLYLTVLIIGIIFIVIGSYLKRE</sequence>
<accession>A0AAX2AEH9</accession>
<keyword evidence="1" id="KW-0812">Transmembrane</keyword>
<feature type="transmembrane region" description="Helical" evidence="1">
    <location>
        <begin position="67"/>
        <end position="85"/>
    </location>
</feature>
<organism evidence="2 3">
    <name type="scientific">Malaciobacter mytili LMG 24559</name>
    <dbReference type="NCBI Taxonomy" id="1032238"/>
    <lineage>
        <taxon>Bacteria</taxon>
        <taxon>Pseudomonadati</taxon>
        <taxon>Campylobacterota</taxon>
        <taxon>Epsilonproteobacteria</taxon>
        <taxon>Campylobacterales</taxon>
        <taxon>Arcobacteraceae</taxon>
        <taxon>Malaciobacter</taxon>
    </lineage>
</organism>
<keyword evidence="1" id="KW-1133">Transmembrane helix</keyword>
<proteinExistence type="predicted"/>
<evidence type="ECO:0000256" key="1">
    <source>
        <dbReference type="SAM" id="Phobius"/>
    </source>
</evidence>
<feature type="transmembrane region" description="Helical" evidence="1">
    <location>
        <begin position="6"/>
        <end position="26"/>
    </location>
</feature>
<evidence type="ECO:0000313" key="2">
    <source>
        <dbReference type="EMBL" id="RXK14802.1"/>
    </source>
</evidence>
<comment type="caution">
    <text evidence="2">The sequence shown here is derived from an EMBL/GenBank/DDBJ whole genome shotgun (WGS) entry which is preliminary data.</text>
</comment>
<name>A0AAX2AEH9_9BACT</name>
<dbReference type="RefSeq" id="WP_114843256.1">
    <property type="nucleotide sequence ID" value="NZ_CP031220.1"/>
</dbReference>
<dbReference type="AlphaFoldDB" id="A0AAX2AEH9"/>
<feature type="transmembrane region" description="Helical" evidence="1">
    <location>
        <begin position="38"/>
        <end position="61"/>
    </location>
</feature>